<evidence type="ECO:0000256" key="2">
    <source>
        <dbReference type="ARBA" id="ARBA00022475"/>
    </source>
</evidence>
<dbReference type="EMBL" id="DUFG01000023">
    <property type="protein sequence ID" value="HIH08683.1"/>
    <property type="molecule type" value="Genomic_DNA"/>
</dbReference>
<comment type="caution">
    <text evidence="8">The sequence shown here is derived from an EMBL/GenBank/DDBJ whole genome shotgun (WGS) entry which is preliminary data.</text>
</comment>
<dbReference type="AlphaFoldDB" id="A0A7J4IT28"/>
<dbReference type="InterPro" id="IPR018584">
    <property type="entry name" value="GT87"/>
</dbReference>
<gene>
    <name evidence="8" type="ORF">HA237_04915</name>
</gene>
<evidence type="ECO:0000256" key="5">
    <source>
        <dbReference type="ARBA" id="ARBA00022989"/>
    </source>
</evidence>
<dbReference type="GO" id="GO:0016758">
    <property type="term" value="F:hexosyltransferase activity"/>
    <property type="evidence" value="ECO:0007669"/>
    <property type="project" value="InterPro"/>
</dbReference>
<feature type="transmembrane region" description="Helical" evidence="7">
    <location>
        <begin position="28"/>
        <end position="47"/>
    </location>
</feature>
<keyword evidence="6 7" id="KW-0472">Membrane</keyword>
<keyword evidence="4 7" id="KW-0812">Transmembrane</keyword>
<proteinExistence type="predicted"/>
<organism evidence="8 9">
    <name type="scientific">Candidatus Iainarchaeum sp</name>
    <dbReference type="NCBI Taxonomy" id="3101447"/>
    <lineage>
        <taxon>Archaea</taxon>
        <taxon>Candidatus Iainarchaeota</taxon>
        <taxon>Candidatus Iainarchaeia</taxon>
        <taxon>Candidatus Iainarchaeales</taxon>
        <taxon>Candidatus Iainarchaeaceae</taxon>
        <taxon>Candidatus Iainarchaeum</taxon>
    </lineage>
</organism>
<dbReference type="Pfam" id="PF09594">
    <property type="entry name" value="GT87"/>
    <property type="match status" value="1"/>
</dbReference>
<keyword evidence="5 7" id="KW-1133">Transmembrane helix</keyword>
<evidence type="ECO:0000256" key="7">
    <source>
        <dbReference type="SAM" id="Phobius"/>
    </source>
</evidence>
<feature type="transmembrane region" description="Helical" evidence="7">
    <location>
        <begin position="308"/>
        <end position="324"/>
    </location>
</feature>
<keyword evidence="2" id="KW-1003">Cell membrane</keyword>
<feature type="transmembrane region" description="Helical" evidence="7">
    <location>
        <begin position="219"/>
        <end position="241"/>
    </location>
</feature>
<feature type="transmembrane region" description="Helical" evidence="7">
    <location>
        <begin position="274"/>
        <end position="296"/>
    </location>
</feature>
<evidence type="ECO:0000256" key="1">
    <source>
        <dbReference type="ARBA" id="ARBA00004651"/>
    </source>
</evidence>
<feature type="transmembrane region" description="Helical" evidence="7">
    <location>
        <begin position="372"/>
        <end position="393"/>
    </location>
</feature>
<feature type="transmembrane region" description="Helical" evidence="7">
    <location>
        <begin position="247"/>
        <end position="267"/>
    </location>
</feature>
<reference evidence="9" key="1">
    <citation type="journal article" date="2020" name="bioRxiv">
        <title>A rank-normalized archaeal taxonomy based on genome phylogeny resolves widespread incomplete and uneven classifications.</title>
        <authorList>
            <person name="Rinke C."/>
            <person name="Chuvochina M."/>
            <person name="Mussig A.J."/>
            <person name="Chaumeil P.-A."/>
            <person name="Waite D.W."/>
            <person name="Whitman W.B."/>
            <person name="Parks D.H."/>
            <person name="Hugenholtz P."/>
        </authorList>
    </citation>
    <scope>NUCLEOTIDE SEQUENCE [LARGE SCALE GENOMIC DNA]</scope>
</reference>
<dbReference type="Proteomes" id="UP000577419">
    <property type="component" value="Unassembled WGS sequence"/>
</dbReference>
<feature type="transmembrane region" description="Helical" evidence="7">
    <location>
        <begin position="142"/>
        <end position="163"/>
    </location>
</feature>
<dbReference type="GO" id="GO:0005886">
    <property type="term" value="C:plasma membrane"/>
    <property type="evidence" value="ECO:0007669"/>
    <property type="project" value="UniProtKB-SubCell"/>
</dbReference>
<feature type="transmembrane region" description="Helical" evidence="7">
    <location>
        <begin position="183"/>
        <end position="207"/>
    </location>
</feature>
<sequence>MEKKSFIFRVLSRILPENKREPEFVSSISMWLLAGLLLHLILLPFAFHSDFLYIHGSAFQLSHNGVINIYSYLEENNLCEGLENACFGYPPITYFFFGATQFIAKPLLINFEEWVDSIVELHNKEGVQELFFGFNSSNWNALLLKLPYLFFDFGIAVILLHLIEDKKKAIFAMVFWLFNPVVIYSPFLFSQFDIIPVFFIALALLFAKKGKDIEAMVSLGIGFAFKLFPVLLIPIAAIILGKKFFRTIKLGLVGIAPFIIASIPFLFTPIYWKSLFGASTTPYVVLPLGIFLSRLFEMNFGFGVLENTPIFHLGYFLIIALVWVKRKSPREELYKYFLLVFFWLFIFIFMRPHYFIWIIPTLAMFIANEKKYLLPSILLIIFYVIAFILPFDYMTWELFYITDKAFFSSLPMPGALIDLFFPFPIFYRLSRVFFVLTSFWFVLELLKKKQKGN</sequence>
<protein>
    <submittedName>
        <fullName evidence="8">DUF2029 domain-containing protein</fullName>
    </submittedName>
</protein>
<evidence type="ECO:0000256" key="3">
    <source>
        <dbReference type="ARBA" id="ARBA00022679"/>
    </source>
</evidence>
<feature type="transmembrane region" description="Helical" evidence="7">
    <location>
        <begin position="429"/>
        <end position="446"/>
    </location>
</feature>
<keyword evidence="3" id="KW-0808">Transferase</keyword>
<evidence type="ECO:0000256" key="6">
    <source>
        <dbReference type="ARBA" id="ARBA00023136"/>
    </source>
</evidence>
<feature type="transmembrane region" description="Helical" evidence="7">
    <location>
        <begin position="336"/>
        <end position="360"/>
    </location>
</feature>
<evidence type="ECO:0000256" key="4">
    <source>
        <dbReference type="ARBA" id="ARBA00022692"/>
    </source>
</evidence>
<accession>A0A7J4IT28</accession>
<evidence type="ECO:0000313" key="8">
    <source>
        <dbReference type="EMBL" id="HIH08683.1"/>
    </source>
</evidence>
<name>A0A7J4IT28_9ARCH</name>
<evidence type="ECO:0000313" key="9">
    <source>
        <dbReference type="Proteomes" id="UP000577419"/>
    </source>
</evidence>
<comment type="subcellular location">
    <subcellularLocation>
        <location evidence="1">Cell membrane</location>
        <topology evidence="1">Multi-pass membrane protein</topology>
    </subcellularLocation>
</comment>